<name>A0A0P1G1X7_THAGE</name>
<dbReference type="Proteomes" id="UP000051587">
    <property type="component" value="Unassembled WGS sequence"/>
</dbReference>
<dbReference type="STRING" id="53501.SAMN04488043_11411"/>
<proteinExistence type="predicted"/>
<dbReference type="EMBL" id="CYSA01000018">
    <property type="protein sequence ID" value="CUH65749.1"/>
    <property type="molecule type" value="Genomic_DNA"/>
</dbReference>
<dbReference type="RefSeq" id="WP_058262783.1">
    <property type="nucleotide sequence ID" value="NZ_CP051181.1"/>
</dbReference>
<sequence>MKPTFAIFALCSLCATASGAETFSSDVWADNWFEMRIDGTQVAQDSVPITTERSFNSESFTFKAERPFVVGVVAKDFKENDTGLEYIGTGRQQMGDGGLILQIRNAAGQTVAASSAEWTCKVIHTAPLDKSCEVSTNPVAGEGACTFDAIEEPDGWDTASFDASEWPQASVFSTREVSPKDGYDDINWDPKAELIWGPDLEQSNTVLCRITVK</sequence>
<keyword evidence="3" id="KW-1185">Reference proteome</keyword>
<dbReference type="Gene3D" id="2.60.120.260">
    <property type="entry name" value="Galactose-binding domain-like"/>
    <property type="match status" value="1"/>
</dbReference>
<organism evidence="2 3">
    <name type="scientific">Thalassovita gelatinovora</name>
    <name type="common">Thalassobius gelatinovorus</name>
    <dbReference type="NCBI Taxonomy" id="53501"/>
    <lineage>
        <taxon>Bacteria</taxon>
        <taxon>Pseudomonadati</taxon>
        <taxon>Pseudomonadota</taxon>
        <taxon>Alphaproteobacteria</taxon>
        <taxon>Rhodobacterales</taxon>
        <taxon>Roseobacteraceae</taxon>
        <taxon>Thalassovita</taxon>
    </lineage>
</organism>
<evidence type="ECO:0000313" key="3">
    <source>
        <dbReference type="Proteomes" id="UP000051587"/>
    </source>
</evidence>
<reference evidence="2 3" key="1">
    <citation type="submission" date="2015-09" db="EMBL/GenBank/DDBJ databases">
        <authorList>
            <consortium name="Swine Surveillance"/>
        </authorList>
    </citation>
    <scope>NUCLEOTIDE SEQUENCE [LARGE SCALE GENOMIC DNA]</scope>
    <source>
        <strain evidence="2 3">CECT 4357</strain>
    </source>
</reference>
<protein>
    <recommendedName>
        <fullName evidence="4">PEBP family protein</fullName>
    </recommendedName>
</protein>
<dbReference type="AlphaFoldDB" id="A0A0P1G1X7"/>
<keyword evidence="1" id="KW-0732">Signal</keyword>
<feature type="chain" id="PRO_5006063022" description="PEBP family protein" evidence="1">
    <location>
        <begin position="21"/>
        <end position="213"/>
    </location>
</feature>
<evidence type="ECO:0000313" key="2">
    <source>
        <dbReference type="EMBL" id="CUH65749.1"/>
    </source>
</evidence>
<dbReference type="OrthoDB" id="9797506at2"/>
<evidence type="ECO:0008006" key="4">
    <source>
        <dbReference type="Google" id="ProtNLM"/>
    </source>
</evidence>
<feature type="signal peptide" evidence="1">
    <location>
        <begin position="1"/>
        <end position="20"/>
    </location>
</feature>
<gene>
    <name evidence="2" type="ORF">TG4357_02042</name>
</gene>
<evidence type="ECO:0000256" key="1">
    <source>
        <dbReference type="SAM" id="SignalP"/>
    </source>
</evidence>
<accession>A0A0P1G1X7</accession>